<proteinExistence type="predicted"/>
<organism evidence="1 2">
    <name type="scientific">Candidatus Magnetominusculus xianensis</name>
    <dbReference type="NCBI Taxonomy" id="1748249"/>
    <lineage>
        <taxon>Bacteria</taxon>
        <taxon>Pseudomonadati</taxon>
        <taxon>Nitrospirota</taxon>
        <taxon>Nitrospiria</taxon>
        <taxon>Nitrospirales</taxon>
        <taxon>Nitrospiraceae</taxon>
        <taxon>Candidatus Magnetominusculus</taxon>
    </lineage>
</organism>
<comment type="caution">
    <text evidence="1">The sequence shown here is derived from an EMBL/GenBank/DDBJ whole genome shotgun (WGS) entry which is preliminary data.</text>
</comment>
<evidence type="ECO:0000313" key="1">
    <source>
        <dbReference type="EMBL" id="KWT91692.1"/>
    </source>
</evidence>
<sequence length="114" mass="13147">MEDIRYKEYTKEESRIYDSAMEKLNKSIAQGLNFNDAVSRLDIADEELKRFITDDFLKIFIAQLHYEKGLPLKDVASAMSIPYERVMEAHKAMLQDVQITSIAEYHKGLSKGQA</sequence>
<protein>
    <submittedName>
        <fullName evidence="1">Uncharacterized protein</fullName>
    </submittedName>
</protein>
<gene>
    <name evidence="1" type="ORF">ASN18_0810</name>
</gene>
<dbReference type="Proteomes" id="UP000060487">
    <property type="component" value="Unassembled WGS sequence"/>
</dbReference>
<dbReference type="EMBL" id="LNQR01000030">
    <property type="protein sequence ID" value="KWT91692.1"/>
    <property type="molecule type" value="Genomic_DNA"/>
</dbReference>
<name>A0ABR5SJQ0_9BACT</name>
<keyword evidence="2" id="KW-1185">Reference proteome</keyword>
<evidence type="ECO:0000313" key="2">
    <source>
        <dbReference type="Proteomes" id="UP000060487"/>
    </source>
</evidence>
<accession>A0ABR5SJQ0</accession>
<reference evidence="1 2" key="1">
    <citation type="submission" date="2015-11" db="EMBL/GenBank/DDBJ databases">
        <authorList>
            <person name="Lin W."/>
        </authorList>
    </citation>
    <scope>NUCLEOTIDE SEQUENCE [LARGE SCALE GENOMIC DNA]</scope>
    <source>
        <strain evidence="1 2">HCH-1</strain>
    </source>
</reference>
<dbReference type="RefSeq" id="WP_085051335.1">
    <property type="nucleotide sequence ID" value="NZ_LNQR01000030.1"/>
</dbReference>